<proteinExistence type="predicted"/>
<name>A3V9I5_9RHOB</name>
<reference evidence="2 3" key="1">
    <citation type="journal article" date="2010" name="J. Bacteriol.">
        <title>Genome sequences of Pelagibaca bermudensis HTCC2601T and Maritimibacter alkaliphilus HTCC2654T, the type strains of two marine Roseobacter genera.</title>
        <authorList>
            <person name="Thrash J.C."/>
            <person name="Cho J.C."/>
            <person name="Ferriera S."/>
            <person name="Johnson J."/>
            <person name="Vergin K.L."/>
            <person name="Giovannoni S.J."/>
        </authorList>
    </citation>
    <scope>NUCLEOTIDE SEQUENCE [LARGE SCALE GENOMIC DNA]</scope>
    <source>
        <strain evidence="2 3">HTCC2654</strain>
    </source>
</reference>
<feature type="compositionally biased region" description="Low complexity" evidence="1">
    <location>
        <begin position="122"/>
        <end position="134"/>
    </location>
</feature>
<dbReference type="AlphaFoldDB" id="A3V9I5"/>
<evidence type="ECO:0000313" key="2">
    <source>
        <dbReference type="EMBL" id="EAQ14576.1"/>
    </source>
</evidence>
<evidence type="ECO:0000313" key="3">
    <source>
        <dbReference type="Proteomes" id="UP000002931"/>
    </source>
</evidence>
<feature type="compositionally biased region" description="Gly residues" evidence="1">
    <location>
        <begin position="135"/>
        <end position="146"/>
    </location>
</feature>
<keyword evidence="3" id="KW-1185">Reference proteome</keyword>
<organism evidence="2 3">
    <name type="scientific">Maritimibacter alkaliphilus HTCC2654</name>
    <dbReference type="NCBI Taxonomy" id="314271"/>
    <lineage>
        <taxon>Bacteria</taxon>
        <taxon>Pseudomonadati</taxon>
        <taxon>Pseudomonadota</taxon>
        <taxon>Alphaproteobacteria</taxon>
        <taxon>Rhodobacterales</taxon>
        <taxon>Roseobacteraceae</taxon>
        <taxon>Maritimibacter</taxon>
    </lineage>
</organism>
<sequence length="214" mass="20341">MNDSVYQMGTTQLRAEGYSVGTVRQDSLGRLTFYACAGDDGRILILSEDGTVVSDEQVACTGDLRTAARQSVTTPVGPDTGNGRTGDAASDDPMTPPGDGDDMAGGDNPGSDGPATDGSSTGADVAAGIDADVGVGVGGSDGGGGLSAEAGASVGTSGTDGSSGLGLDADVDAAVGSSDGQSGLDAEVDADVSASGSKNGGLGIGLDVSLGLGS</sequence>
<feature type="compositionally biased region" description="Low complexity" evidence="1">
    <location>
        <begin position="147"/>
        <end position="180"/>
    </location>
</feature>
<feature type="region of interest" description="Disordered" evidence="1">
    <location>
        <begin position="69"/>
        <end position="214"/>
    </location>
</feature>
<comment type="caution">
    <text evidence="2">The sequence shown here is derived from an EMBL/GenBank/DDBJ whole genome shotgun (WGS) entry which is preliminary data.</text>
</comment>
<dbReference type="Proteomes" id="UP000002931">
    <property type="component" value="Unassembled WGS sequence"/>
</dbReference>
<evidence type="ECO:0000256" key="1">
    <source>
        <dbReference type="SAM" id="MobiDB-lite"/>
    </source>
</evidence>
<dbReference type="EMBL" id="AAMT01000001">
    <property type="protein sequence ID" value="EAQ14576.1"/>
    <property type="molecule type" value="Genomic_DNA"/>
</dbReference>
<gene>
    <name evidence="2" type="ORF">RB2654_18373</name>
</gene>
<protein>
    <submittedName>
        <fullName evidence="2">Uncharacterized protein</fullName>
    </submittedName>
</protein>
<dbReference type="HOGENOM" id="CLU_1287572_0_0_5"/>
<accession>A3V9I5</accession>